<evidence type="ECO:0000313" key="1">
    <source>
        <dbReference type="EMBL" id="MDY6550187.1"/>
    </source>
</evidence>
<organism evidence="1 2">
    <name type="scientific">Acinetobacter faecalis</name>
    <dbReference type="NCBI Taxonomy" id="2665161"/>
    <lineage>
        <taxon>Bacteria</taxon>
        <taxon>Pseudomonadati</taxon>
        <taxon>Pseudomonadota</taxon>
        <taxon>Gammaproteobacteria</taxon>
        <taxon>Moraxellales</taxon>
        <taxon>Moraxellaceae</taxon>
        <taxon>Acinetobacter</taxon>
    </lineage>
</organism>
<protein>
    <recommendedName>
        <fullName evidence="3">Isopropylmalate isomerase</fullName>
    </recommendedName>
</protein>
<evidence type="ECO:0008006" key="3">
    <source>
        <dbReference type="Google" id="ProtNLM"/>
    </source>
</evidence>
<dbReference type="Proteomes" id="UP001284094">
    <property type="component" value="Unassembled WGS sequence"/>
</dbReference>
<gene>
    <name evidence="1" type="ORF">SKM48_05360</name>
</gene>
<accession>A0ABU5GIH6</accession>
<dbReference type="RefSeq" id="WP_311917761.1">
    <property type="nucleotide sequence ID" value="NZ_JAXHPG010000004.1"/>
</dbReference>
<keyword evidence="2" id="KW-1185">Reference proteome</keyword>
<reference evidence="1 2" key="1">
    <citation type="journal article" date="2024" name="Syst. Appl. Microbiol.">
        <title>Evidence for the occurrence of Acinetobacter faecalis in cattle feces and its emended description.</title>
        <authorList>
            <person name="Kyselkova M."/>
            <person name="Xanthopoulou K."/>
            <person name="Shestivska V."/>
            <person name="Spanelova P."/>
            <person name="Maixnerova M."/>
            <person name="Higgins P.G."/>
            <person name="Nemec A."/>
        </authorList>
    </citation>
    <scope>NUCLEOTIDE SEQUENCE [LARGE SCALE GENOMIC DNA]</scope>
    <source>
        <strain evidence="1 2">ANC 7225</strain>
    </source>
</reference>
<evidence type="ECO:0000313" key="2">
    <source>
        <dbReference type="Proteomes" id="UP001284094"/>
    </source>
</evidence>
<proteinExistence type="predicted"/>
<dbReference type="EMBL" id="JAXHPO010000016">
    <property type="protein sequence ID" value="MDY6550187.1"/>
    <property type="molecule type" value="Genomic_DNA"/>
</dbReference>
<sequence>MANKKNSKNVAPLVIAGLTAGLLVSAYKFVFAKNKPKTKSNTTTKVSGEHQDN</sequence>
<comment type="caution">
    <text evidence="1">The sequence shown here is derived from an EMBL/GenBank/DDBJ whole genome shotgun (WGS) entry which is preliminary data.</text>
</comment>
<name>A0ABU5GIH6_9GAMM</name>